<keyword evidence="2" id="KW-0012">Acyltransferase</keyword>
<dbReference type="PROSITE" id="PS51186">
    <property type="entry name" value="GNAT"/>
    <property type="match status" value="1"/>
</dbReference>
<dbReference type="Gene3D" id="3.40.630.30">
    <property type="match status" value="1"/>
</dbReference>
<dbReference type="InterPro" id="IPR016181">
    <property type="entry name" value="Acyl_CoA_acyltransferase"/>
</dbReference>
<evidence type="ECO:0000313" key="3">
    <source>
        <dbReference type="Proteomes" id="UP001529491"/>
    </source>
</evidence>
<dbReference type="CDD" id="cd04301">
    <property type="entry name" value="NAT_SF"/>
    <property type="match status" value="1"/>
</dbReference>
<evidence type="ECO:0000313" key="2">
    <source>
        <dbReference type="EMBL" id="WOT05350.1"/>
    </source>
</evidence>
<keyword evidence="3" id="KW-1185">Reference proteome</keyword>
<dbReference type="SUPFAM" id="SSF55729">
    <property type="entry name" value="Acyl-CoA N-acyltransferases (Nat)"/>
    <property type="match status" value="1"/>
</dbReference>
<dbReference type="Pfam" id="PF00583">
    <property type="entry name" value="Acetyltransf_1"/>
    <property type="match status" value="1"/>
</dbReference>
<sequence>MYTIDIEQFTDFTPDVLALLSRAYDAIPEFDNGYSKQEINTRLQDSPRALLLITRIEGDIAGFKLGYQLTDNTFYSWLGGVTPDYRGLGLAKHMLEHQERWAAKQGYCCIEVKTRNCFPAMLNMLIGQRYQITAVQANSQDLSQNKLHLQKQI</sequence>
<dbReference type="Proteomes" id="UP001529491">
    <property type="component" value="Chromosome"/>
</dbReference>
<feature type="domain" description="N-acetyltransferase" evidence="1">
    <location>
        <begin position="4"/>
        <end position="153"/>
    </location>
</feature>
<dbReference type="EMBL" id="CP136522">
    <property type="protein sequence ID" value="WOT05350.1"/>
    <property type="molecule type" value="Genomic_DNA"/>
</dbReference>
<dbReference type="EC" id="2.3.1.-" evidence="2"/>
<proteinExistence type="predicted"/>
<keyword evidence="2" id="KW-0808">Transferase</keyword>
<dbReference type="GO" id="GO:0016746">
    <property type="term" value="F:acyltransferase activity"/>
    <property type="evidence" value="ECO:0007669"/>
    <property type="project" value="UniProtKB-KW"/>
</dbReference>
<protein>
    <submittedName>
        <fullName evidence="2">GNAT family N-acetyltransferase</fullName>
        <ecNumber evidence="2">2.3.1.-</ecNumber>
    </submittedName>
</protein>
<reference evidence="2 3" key="1">
    <citation type="submission" date="2023-10" db="EMBL/GenBank/DDBJ databases">
        <title>Complete genome sequence of Shewanella sp. DAU334.</title>
        <authorList>
            <person name="Lee Y.-S."/>
            <person name="Jeong H.-R."/>
            <person name="Hwang E.-J."/>
            <person name="Choi Y.-L."/>
            <person name="Kim G.-D."/>
        </authorList>
    </citation>
    <scope>NUCLEOTIDE SEQUENCE [LARGE SCALE GENOMIC DNA]</scope>
    <source>
        <strain evidence="2 3">DAU334</strain>
    </source>
</reference>
<dbReference type="InterPro" id="IPR000182">
    <property type="entry name" value="GNAT_dom"/>
</dbReference>
<dbReference type="RefSeq" id="WP_310469613.1">
    <property type="nucleotide sequence ID" value="NZ_CP136522.1"/>
</dbReference>
<organism evidence="2 3">
    <name type="scientific">Shewanella youngdeokensis</name>
    <dbReference type="NCBI Taxonomy" id="2999068"/>
    <lineage>
        <taxon>Bacteria</taxon>
        <taxon>Pseudomonadati</taxon>
        <taxon>Pseudomonadota</taxon>
        <taxon>Gammaproteobacteria</taxon>
        <taxon>Alteromonadales</taxon>
        <taxon>Shewanellaceae</taxon>
        <taxon>Shewanella</taxon>
    </lineage>
</organism>
<evidence type="ECO:0000259" key="1">
    <source>
        <dbReference type="PROSITE" id="PS51186"/>
    </source>
</evidence>
<accession>A0ABZ0K0V4</accession>
<name>A0ABZ0K0V4_9GAMM</name>
<gene>
    <name evidence="2" type="ORF">RGE70_00555</name>
</gene>